<dbReference type="EMBL" id="BK016077">
    <property type="protein sequence ID" value="DAF92964.1"/>
    <property type="molecule type" value="Genomic_DNA"/>
</dbReference>
<accession>A0A8S5UEU6</accession>
<protein>
    <submittedName>
        <fullName evidence="1">Uncharacterized protein</fullName>
    </submittedName>
</protein>
<evidence type="ECO:0000313" key="1">
    <source>
        <dbReference type="EMBL" id="DAF92964.1"/>
    </source>
</evidence>
<proteinExistence type="predicted"/>
<reference evidence="1" key="1">
    <citation type="journal article" date="2021" name="Proc. Natl. Acad. Sci. U.S.A.">
        <title>A Catalog of Tens of Thousands of Viruses from Human Metagenomes Reveals Hidden Associations with Chronic Diseases.</title>
        <authorList>
            <person name="Tisza M.J."/>
            <person name="Buck C.B."/>
        </authorList>
    </citation>
    <scope>NUCLEOTIDE SEQUENCE</scope>
    <source>
        <strain evidence="1">Ct0mD26</strain>
    </source>
</reference>
<sequence>MQELTNFMSEAWRTLTDSFAVKALHVFILLNYHT</sequence>
<name>A0A8S5UEU6_9CAUD</name>
<organism evidence="1">
    <name type="scientific">Myoviridae sp. ct0mD26</name>
    <dbReference type="NCBI Taxonomy" id="2825015"/>
    <lineage>
        <taxon>Viruses</taxon>
        <taxon>Duplodnaviria</taxon>
        <taxon>Heunggongvirae</taxon>
        <taxon>Uroviricota</taxon>
        <taxon>Caudoviricetes</taxon>
    </lineage>
</organism>